<comment type="subcellular location">
    <subcellularLocation>
        <location evidence="1 9">Cell membrane</location>
        <topology evidence="1 9">Multi-pass membrane protein</topology>
    </subcellularLocation>
</comment>
<keyword evidence="3 9" id="KW-0813">Transport</keyword>
<evidence type="ECO:0000313" key="12">
    <source>
        <dbReference type="Proteomes" id="UP001214250"/>
    </source>
</evidence>
<dbReference type="EMBL" id="CP117811">
    <property type="protein sequence ID" value="WDE95546.1"/>
    <property type="molecule type" value="Genomic_DNA"/>
</dbReference>
<keyword evidence="7 9" id="KW-0472">Membrane</keyword>
<proteinExistence type="inferred from homology"/>
<dbReference type="PANTHER" id="PTHR30406:SF8">
    <property type="entry name" value="SULFATE TRANSPORT SYSTEM PERMEASE PROTEIN CYST"/>
    <property type="match status" value="1"/>
</dbReference>
<dbReference type="InterPro" id="IPR005667">
    <property type="entry name" value="Sulph_transpt2"/>
</dbReference>
<evidence type="ECO:0000256" key="6">
    <source>
        <dbReference type="ARBA" id="ARBA00023032"/>
    </source>
</evidence>
<dbReference type="Gene3D" id="1.10.3720.10">
    <property type="entry name" value="MetI-like"/>
    <property type="match status" value="1"/>
</dbReference>
<organism evidence="11 12">
    <name type="scientific">Lentisphaera profundi</name>
    <dbReference type="NCBI Taxonomy" id="1658616"/>
    <lineage>
        <taxon>Bacteria</taxon>
        <taxon>Pseudomonadati</taxon>
        <taxon>Lentisphaerota</taxon>
        <taxon>Lentisphaeria</taxon>
        <taxon>Lentisphaerales</taxon>
        <taxon>Lentisphaeraceae</taxon>
        <taxon>Lentisphaera</taxon>
    </lineage>
</organism>
<dbReference type="InterPro" id="IPR035906">
    <property type="entry name" value="MetI-like_sf"/>
</dbReference>
<keyword evidence="12" id="KW-1185">Reference proteome</keyword>
<keyword evidence="5 9" id="KW-1133">Transmembrane helix</keyword>
<evidence type="ECO:0000256" key="2">
    <source>
        <dbReference type="ARBA" id="ARBA00011779"/>
    </source>
</evidence>
<comment type="subunit">
    <text evidence="2">The complex is composed of two ATP-binding proteins (CysA), two transmembrane proteins (CysT and CysW) and a solute-binding protein (CysP).</text>
</comment>
<dbReference type="CDD" id="cd06261">
    <property type="entry name" value="TM_PBP2"/>
    <property type="match status" value="1"/>
</dbReference>
<feature type="transmembrane region" description="Helical" evidence="9">
    <location>
        <begin position="166"/>
        <end position="186"/>
    </location>
</feature>
<evidence type="ECO:0000256" key="1">
    <source>
        <dbReference type="ARBA" id="ARBA00004651"/>
    </source>
</evidence>
<comment type="similarity">
    <text evidence="9">Belongs to the binding-protein-dependent transport system permease family.</text>
</comment>
<protein>
    <submittedName>
        <fullName evidence="11">ABC transporter permease</fullName>
    </submittedName>
</protein>
<feature type="transmembrane region" description="Helical" evidence="9">
    <location>
        <begin position="27"/>
        <end position="48"/>
    </location>
</feature>
<feature type="transmembrane region" description="Helical" evidence="9">
    <location>
        <begin position="274"/>
        <end position="293"/>
    </location>
</feature>
<evidence type="ECO:0000259" key="10">
    <source>
        <dbReference type="PROSITE" id="PS50928"/>
    </source>
</evidence>
<evidence type="ECO:0000256" key="3">
    <source>
        <dbReference type="ARBA" id="ARBA00022448"/>
    </source>
</evidence>
<evidence type="ECO:0000256" key="5">
    <source>
        <dbReference type="ARBA" id="ARBA00022989"/>
    </source>
</evidence>
<dbReference type="PANTHER" id="PTHR30406">
    <property type="entry name" value="SULFATE TRANSPORT SYSTEM PERMEASE PROTEIN"/>
    <property type="match status" value="1"/>
</dbReference>
<dbReference type="Pfam" id="PF00528">
    <property type="entry name" value="BPD_transp_1"/>
    <property type="match status" value="1"/>
</dbReference>
<evidence type="ECO:0000256" key="4">
    <source>
        <dbReference type="ARBA" id="ARBA00022692"/>
    </source>
</evidence>
<keyword evidence="4 9" id="KW-0812">Transmembrane</keyword>
<evidence type="ECO:0000256" key="8">
    <source>
        <dbReference type="ARBA" id="ARBA00025323"/>
    </source>
</evidence>
<keyword evidence="6" id="KW-0764">Sulfate transport</keyword>
<dbReference type="PROSITE" id="PS50928">
    <property type="entry name" value="ABC_TM1"/>
    <property type="match status" value="1"/>
</dbReference>
<feature type="domain" description="ABC transmembrane type-1" evidence="10">
    <location>
        <begin position="71"/>
        <end position="293"/>
    </location>
</feature>
<feature type="transmembrane region" description="Helical" evidence="9">
    <location>
        <begin position="214"/>
        <end position="236"/>
    </location>
</feature>
<gene>
    <name evidence="11" type="ORF">PQO03_07415</name>
</gene>
<dbReference type="Proteomes" id="UP001214250">
    <property type="component" value="Chromosome 1"/>
</dbReference>
<sequence>MSKPTNTEKVAESISVKMRKVPSDKPFIIGLAFIFSLYLLLILGMLVADANYTSFADIAKTLQNPDIQYSLKITMLSCFIATILSIIVAVPTGYLLARFRFPGKALLDALLDIPIILPPLVIGLSLLILFHKFAIFGTSIEEWCVIIFTSIYSFFSGKEPDFSVGVTYKVPAIILAQFSVSCAFAVRTMRNTFDQMSPRQEQVAMTLGCNRSQAFWLIAVPGAWRGILTAAALAWARALGEFGPILIFAGTTRGRTEVLSTSVFLEISIGNLEGAVAVSMIMVVIALAVLFLVRLLDGRKGGLYDIN</sequence>
<reference evidence="11 12" key="1">
    <citation type="submission" date="2023-02" db="EMBL/GenBank/DDBJ databases">
        <title>Genome sequence of Lentisphaera profundi SAORIC-696.</title>
        <authorList>
            <person name="Kim e."/>
            <person name="Cho J.-C."/>
            <person name="Choi A."/>
            <person name="Kang I."/>
        </authorList>
    </citation>
    <scope>NUCLEOTIDE SEQUENCE [LARGE SCALE GENOMIC DNA]</scope>
    <source>
        <strain evidence="11 12">SAORIC-696</strain>
    </source>
</reference>
<name>A0ABY7VRR2_9BACT</name>
<evidence type="ECO:0000313" key="11">
    <source>
        <dbReference type="EMBL" id="WDE95546.1"/>
    </source>
</evidence>
<evidence type="ECO:0000256" key="9">
    <source>
        <dbReference type="RuleBase" id="RU363032"/>
    </source>
</evidence>
<comment type="function">
    <text evidence="8">Part of the ABC transporter complex CysAWTP (TC 3.A.1.6.1) involved in sulfate/thiosulfate import. Probably responsible for the translocation of the substrate across the membrane.</text>
</comment>
<dbReference type="SUPFAM" id="SSF161098">
    <property type="entry name" value="MetI-like"/>
    <property type="match status" value="1"/>
</dbReference>
<feature type="transmembrane region" description="Helical" evidence="9">
    <location>
        <begin position="109"/>
        <end position="130"/>
    </location>
</feature>
<accession>A0ABY7VRR2</accession>
<feature type="transmembrane region" description="Helical" evidence="9">
    <location>
        <begin position="73"/>
        <end position="97"/>
    </location>
</feature>
<evidence type="ECO:0000256" key="7">
    <source>
        <dbReference type="ARBA" id="ARBA00023136"/>
    </source>
</evidence>
<dbReference type="InterPro" id="IPR000515">
    <property type="entry name" value="MetI-like"/>
</dbReference>